<dbReference type="AlphaFoldDB" id="A0A4Z0NFT9"/>
<keyword evidence="4" id="KW-1185">Reference proteome</keyword>
<dbReference type="EMBL" id="SRLB01000049">
    <property type="protein sequence ID" value="TGD93732.1"/>
    <property type="molecule type" value="Genomic_DNA"/>
</dbReference>
<dbReference type="Proteomes" id="UP000297535">
    <property type="component" value="Unassembled WGS sequence"/>
</dbReference>
<evidence type="ECO:0000259" key="2">
    <source>
        <dbReference type="Pfam" id="PF05272"/>
    </source>
</evidence>
<accession>A0A4Z0NFT9</accession>
<reference evidence="3 4" key="1">
    <citation type="submission" date="2019-04" db="EMBL/GenBank/DDBJ databases">
        <authorList>
            <person name="Feng G."/>
            <person name="Zhu H."/>
        </authorList>
    </citation>
    <scope>NUCLEOTIDE SEQUENCE [LARGE SCALE GENOMIC DNA]</scope>
    <source>
        <strain evidence="3 4">6HR-1</strain>
    </source>
</reference>
<dbReference type="RefSeq" id="WP_135419591.1">
    <property type="nucleotide sequence ID" value="NZ_SRLB01000049.1"/>
</dbReference>
<name>A0A4Z0NFT9_9HYPH</name>
<dbReference type="Pfam" id="PF05272">
    <property type="entry name" value="VapE-like_dom"/>
    <property type="match status" value="1"/>
</dbReference>
<comment type="caution">
    <text evidence="3">The sequence shown here is derived from an EMBL/GenBank/DDBJ whole genome shotgun (WGS) entry which is preliminary data.</text>
</comment>
<dbReference type="PANTHER" id="PTHR34985">
    <property type="entry name" value="SLR0554 PROTEIN"/>
    <property type="match status" value="1"/>
</dbReference>
<dbReference type="OrthoDB" id="9763644at2"/>
<organism evidence="3 4">
    <name type="scientific">Methylobacterium nonmethylotrophicum</name>
    <dbReference type="NCBI Taxonomy" id="1141884"/>
    <lineage>
        <taxon>Bacteria</taxon>
        <taxon>Pseudomonadati</taxon>
        <taxon>Pseudomonadota</taxon>
        <taxon>Alphaproteobacteria</taxon>
        <taxon>Hyphomicrobiales</taxon>
        <taxon>Methylobacteriaceae</taxon>
        <taxon>Methylobacterium</taxon>
    </lineage>
</organism>
<gene>
    <name evidence="3" type="ORF">EU555_33135</name>
</gene>
<dbReference type="PANTHER" id="PTHR34985:SF1">
    <property type="entry name" value="SLR0554 PROTEIN"/>
    <property type="match status" value="1"/>
</dbReference>
<evidence type="ECO:0000313" key="3">
    <source>
        <dbReference type="EMBL" id="TGD93732.1"/>
    </source>
</evidence>
<protein>
    <submittedName>
        <fullName evidence="3">Virulence-associated E family protein</fullName>
    </submittedName>
</protein>
<dbReference type="InterPro" id="IPR007936">
    <property type="entry name" value="VapE-like_dom"/>
</dbReference>
<feature type="region of interest" description="Disordered" evidence="1">
    <location>
        <begin position="1"/>
        <end position="43"/>
    </location>
</feature>
<evidence type="ECO:0000256" key="1">
    <source>
        <dbReference type="SAM" id="MobiDB-lite"/>
    </source>
</evidence>
<sequence length="440" mass="49416">MSLRSEGNVEPFTRRPFTPASDPAQGSKSRPKKPKPPPPPVASWLAEAMRDHRGELIPNLANAMLAFRAAPELSDVFGHDLMQSATIITREPPSRDGRPGVECKPRPATDADVGRVQEFLQGAGLRRLGKDTTHQAADLRGHERSVHPVRDYLNSLRWDGRPRLKTLLSRYLGAEANAYTAEVGTMFLVAMVARIFEPGCKADYMVVLEGEQGARKSSACAILGGQWFSDSLPDVTVGKDVSQHLPGKWLIEIGEMAAMSRAENAALKAFITRPVERYRPTYGRKEVIQPRQCIFIGTTNKSAYLRDETGGRRFWPVKVGRIDLAALADDRDQLFAEAVEQYRSGFRWWPSVEFERQHIRPEQEARFEGDAWEASIREYLEGRSSVLVQEAAREALHIETARIGRADQNRITAIFERVGWTRGRKDRRGNIPWIPGPGRE</sequence>
<evidence type="ECO:0000313" key="4">
    <source>
        <dbReference type="Proteomes" id="UP000297535"/>
    </source>
</evidence>
<feature type="domain" description="Virulence-associated protein E-like" evidence="2">
    <location>
        <begin position="153"/>
        <end position="366"/>
    </location>
</feature>
<proteinExistence type="predicted"/>